<reference evidence="2 3" key="2">
    <citation type="submission" date="2018-11" db="EMBL/GenBank/DDBJ databases">
        <authorList>
            <consortium name="Pathogen Informatics"/>
        </authorList>
    </citation>
    <scope>NUCLEOTIDE SEQUENCE [LARGE SCALE GENOMIC DNA]</scope>
</reference>
<reference evidence="4" key="1">
    <citation type="submission" date="2016-06" db="UniProtKB">
        <authorList>
            <consortium name="WormBaseParasite"/>
        </authorList>
    </citation>
    <scope>IDENTIFICATION</scope>
</reference>
<evidence type="ECO:0000313" key="3">
    <source>
        <dbReference type="Proteomes" id="UP000271098"/>
    </source>
</evidence>
<protein>
    <submittedName>
        <fullName evidence="4">DNA-directed RNA polymerase III subunit RPC4</fullName>
    </submittedName>
</protein>
<evidence type="ECO:0000256" key="1">
    <source>
        <dbReference type="SAM" id="MobiDB-lite"/>
    </source>
</evidence>
<dbReference type="Proteomes" id="UP000271098">
    <property type="component" value="Unassembled WGS sequence"/>
</dbReference>
<feature type="region of interest" description="Disordered" evidence="1">
    <location>
        <begin position="182"/>
        <end position="256"/>
    </location>
</feature>
<proteinExistence type="predicted"/>
<accession>A0A183E278</accession>
<keyword evidence="3" id="KW-1185">Reference proteome</keyword>
<name>A0A183E278_9BILA</name>
<dbReference type="OrthoDB" id="5836119at2759"/>
<feature type="region of interest" description="Disordered" evidence="1">
    <location>
        <begin position="1"/>
        <end position="71"/>
    </location>
</feature>
<dbReference type="WBParaSite" id="GPUH_0001508901-mRNA-1">
    <property type="protein sequence ID" value="GPUH_0001508901-mRNA-1"/>
    <property type="gene ID" value="GPUH_0001508901"/>
</dbReference>
<dbReference type="AlphaFoldDB" id="A0A183E278"/>
<organism evidence="4">
    <name type="scientific">Gongylonema pulchrum</name>
    <dbReference type="NCBI Taxonomy" id="637853"/>
    <lineage>
        <taxon>Eukaryota</taxon>
        <taxon>Metazoa</taxon>
        <taxon>Ecdysozoa</taxon>
        <taxon>Nematoda</taxon>
        <taxon>Chromadorea</taxon>
        <taxon>Rhabditida</taxon>
        <taxon>Spirurina</taxon>
        <taxon>Spiruromorpha</taxon>
        <taxon>Spiruroidea</taxon>
        <taxon>Gongylonematidae</taxon>
        <taxon>Gongylonema</taxon>
    </lineage>
</organism>
<evidence type="ECO:0000313" key="2">
    <source>
        <dbReference type="EMBL" id="VDN25300.1"/>
    </source>
</evidence>
<evidence type="ECO:0000313" key="4">
    <source>
        <dbReference type="WBParaSite" id="GPUH_0001508901-mRNA-1"/>
    </source>
</evidence>
<gene>
    <name evidence="2" type="ORF">GPUH_LOCUS15069</name>
</gene>
<dbReference type="EMBL" id="UYRT01081991">
    <property type="protein sequence ID" value="VDN25300.1"/>
    <property type="molecule type" value="Genomic_DNA"/>
</dbReference>
<feature type="compositionally biased region" description="Polar residues" evidence="1">
    <location>
        <begin position="35"/>
        <end position="44"/>
    </location>
</feature>
<feature type="compositionally biased region" description="Basic residues" evidence="1">
    <location>
        <begin position="45"/>
        <end position="59"/>
    </location>
</feature>
<sequence>MSAGRRGVTTRRSRAGGGAAFPNLAVAGKRETKPESSTGSGTQQKRGKRERGSRGRAGRGSREAGSSRFIQQQGIFSAGLNDDGRHDKANNNIRLGEFSVRSLGRIKKEAGEEEDRLCDEKPLVTYESEWMSDEEADNEELRELLQDGFLVDLKPGKIIPLVLPETEESQFQQLAGEKIKEDVGNGCEPTTATSAPPNKKKKRSNHRLISGSSSEEEKVNMKNRLVMKKREDVEPVLDPTATSSRRAAAIMQKLQQ</sequence>